<evidence type="ECO:0000313" key="1">
    <source>
        <dbReference type="EMBL" id="AJI78329.1"/>
    </source>
</evidence>
<organism evidence="1 2">
    <name type="scientific">Corynebacterium singulare</name>
    <dbReference type="NCBI Taxonomy" id="161899"/>
    <lineage>
        <taxon>Bacteria</taxon>
        <taxon>Bacillati</taxon>
        <taxon>Actinomycetota</taxon>
        <taxon>Actinomycetes</taxon>
        <taxon>Mycobacteriales</taxon>
        <taxon>Corynebacteriaceae</taxon>
        <taxon>Corynebacterium</taxon>
    </lineage>
</organism>
<proteinExistence type="predicted"/>
<dbReference type="NCBIfam" id="TIGR03882">
    <property type="entry name" value="cyclo_dehyd_2"/>
    <property type="match status" value="1"/>
</dbReference>
<name>A0A0B6EZD7_9CORY</name>
<dbReference type="RefSeq" id="WP_042529849.1">
    <property type="nucleotide sequence ID" value="NZ_CP010827.1"/>
</dbReference>
<sequence length="275" mass="29885">MAAQAYALAPDVAVLEREPGILQCGMDATRVGVLEAHPQLASLLNRLRTPLTRQTIEKSIENTGLTPAAARSVVDDLISYNVLWPEPAPQRVAVLGTSVLADELRDALLTDHFQPRSPLHTEPPAKYIEGVSGHLPIVAVDMLSGAVEWAHALHKSPATWLPVSMLDARGIIGPVRVKGTGPCPMCAHLHRIDADEQWHEVAQRASEASRPGDPVTRTAVVMHAVVTIRRLMGRPAPPGAPRTRPLAGELKEVDLYGVEQHRLVLEHPRCPYCRG</sequence>
<protein>
    <submittedName>
        <fullName evidence="1">Bacteriocin biosynthesis cyclodehydratase domain</fullName>
    </submittedName>
</protein>
<evidence type="ECO:0000313" key="2">
    <source>
        <dbReference type="Proteomes" id="UP000031890"/>
    </source>
</evidence>
<dbReference type="AlphaFoldDB" id="A0A0B6EZD7"/>
<dbReference type="InterPro" id="IPR022291">
    <property type="entry name" value="Bacteriocin_synth_cyclodeHase"/>
</dbReference>
<gene>
    <name evidence="1" type="ORF">CSING_03910</name>
</gene>
<reference evidence="1 2" key="1">
    <citation type="journal article" date="2015" name="Genome Announc.">
        <title>Complete Genome Sequence and Annotation of Corynebacterium singulare DSM 44357, Isolated from a Human Semen Specimen.</title>
        <authorList>
            <person name="Merten M."/>
            <person name="Brinkrolf K."/>
            <person name="Albersmeier A."/>
            <person name="Kutter Y."/>
            <person name="Ruckert C."/>
            <person name="Tauch A."/>
        </authorList>
    </citation>
    <scope>NUCLEOTIDE SEQUENCE [LARGE SCALE GENOMIC DNA]</scope>
    <source>
        <strain evidence="1">IBS B52218</strain>
    </source>
</reference>
<dbReference type="EMBL" id="CP010827">
    <property type="protein sequence ID" value="AJI78329.1"/>
    <property type="molecule type" value="Genomic_DNA"/>
</dbReference>
<dbReference type="Gene3D" id="3.40.50.720">
    <property type="entry name" value="NAD(P)-binding Rossmann-like Domain"/>
    <property type="match status" value="1"/>
</dbReference>
<dbReference type="HOGENOM" id="CLU_042635_1_0_11"/>
<dbReference type="KEGG" id="csx:CSING_03910"/>
<dbReference type="OrthoDB" id="4426339at2"/>
<dbReference type="Proteomes" id="UP000031890">
    <property type="component" value="Chromosome"/>
</dbReference>
<accession>A0A0B6EZD7</accession>